<feature type="domain" description="PRD" evidence="8">
    <location>
        <begin position="447"/>
        <end position="557"/>
    </location>
</feature>
<organism evidence="9 10">
    <name type="scientific">Enterococcus avium</name>
    <name type="common">Streptococcus avium</name>
    <dbReference type="NCBI Taxonomy" id="33945"/>
    <lineage>
        <taxon>Bacteria</taxon>
        <taxon>Bacillati</taxon>
        <taxon>Bacillota</taxon>
        <taxon>Bacilli</taxon>
        <taxon>Lactobacillales</taxon>
        <taxon>Enterococcaceae</taxon>
        <taxon>Enterococcus</taxon>
    </lineage>
</organism>
<keyword evidence="3" id="KW-0547">Nucleotide-binding</keyword>
<dbReference type="Gene3D" id="1.10.1790.10">
    <property type="entry name" value="PRD domain"/>
    <property type="match status" value="1"/>
</dbReference>
<dbReference type="RefSeq" id="WP_102872908.1">
    <property type="nucleotide sequence ID" value="NZ_JBPFKW010000299.1"/>
</dbReference>
<sequence>MKEELLNYLKNQTAFLDLNELSDLFTASKLAEIFKVKRNTVSQYLNQLTENGELVKINSRPVYYFHKGAFEKQFFALSTNYYESVQAILSEQPMFGKEQDFFSLLIGHDKSLNRVIEQIKAALNYPDGGLPVLINGESGTGKSYLVKLIYHYCIQNELFAEDAPFITLNCAQYANNPELLTSNLFGSIKGAYTGADADHKGAFEAADGGILFLDEVHRLNAEGQEKLFTYLDQGLIYRMGDTNHPINVQTRLFFATTEDLTSNFLTTFIRRIPIQVTIPSLQQRARNERLELIYSFLISEQMKIKRELVISGQTLELLASGSFKGNIGELQNIVKVMVAKAFLEAIQNQQIRLTIYHLPESLLSLNNQNLQTTLPEEVLIHDDSTLDNLMFSNSQSQRRVEDSFAKMILEYQKAQGDLSDCHLKLKEIVDQLFDYLLFETDRQQKHEMLLYLTQYVRETFRQMESAYQIKFNGNSVYAVGYYLFQRGSSHWISEDNEIMELIRQLEVQVSEAYPASYYYVQRILELCKPKIDIEISAMDRIVLTLYLKKADWTKEQGMTKAVIVAHGYATASSIANVANRFLGKDIFESFDMPLDVTPQQIAEEILDYSENNDISNGLVILVDMGSLKEIYQFFPKQINVPIVIMNNVTTPLSIAVGESIMHQRTLNELAENSATEAAFDWEIIYPEENRTKALLTTCQTGIGTANQICHLLEKSLPSTCELKILPYEYRVLEEKKLDETVFSIYDVLGIIGTDDPKIAEVPYLSLEELISGDEQQILTEWLAPVMTVEENQIFNTNVIRNFSLEKVIDSVTILNTDKVMSEIDLFMRDLELSGRIQLSNAKKLALYVHVSCLIERLIRNVPIETYEGYADLYQCQKERLERIKQAFSVIERVYSVTIPDSELAYIFDIVYKNTDTSMNEDEF</sequence>
<dbReference type="InterPro" id="IPR003593">
    <property type="entry name" value="AAA+_ATPase"/>
</dbReference>
<keyword evidence="4" id="KW-0067">ATP-binding</keyword>
<evidence type="ECO:0000256" key="4">
    <source>
        <dbReference type="ARBA" id="ARBA00022840"/>
    </source>
</evidence>
<comment type="caution">
    <text evidence="9">The sequence shown here is derived from an EMBL/GenBank/DDBJ whole genome shotgun (WGS) entry which is preliminary data.</text>
</comment>
<dbReference type="InterPro" id="IPR004701">
    <property type="entry name" value="PTS_EIIA_man-typ"/>
</dbReference>
<dbReference type="InterPro" id="IPR036388">
    <property type="entry name" value="WH-like_DNA-bd_sf"/>
</dbReference>
<dbReference type="GO" id="GO:0003677">
    <property type="term" value="F:DNA binding"/>
    <property type="evidence" value="ECO:0007669"/>
    <property type="project" value="UniProtKB-KW"/>
</dbReference>
<keyword evidence="2" id="KW-0808">Transferase</keyword>
<evidence type="ECO:0000313" key="9">
    <source>
        <dbReference type="EMBL" id="RVU93037.1"/>
    </source>
</evidence>
<dbReference type="InterPro" id="IPR002078">
    <property type="entry name" value="Sigma_54_int"/>
</dbReference>
<evidence type="ECO:0000256" key="2">
    <source>
        <dbReference type="ARBA" id="ARBA00022679"/>
    </source>
</evidence>
<dbReference type="SUPFAM" id="SSF63520">
    <property type="entry name" value="PTS-regulatory domain, PRD"/>
    <property type="match status" value="1"/>
</dbReference>
<dbReference type="Gene3D" id="1.10.10.10">
    <property type="entry name" value="Winged helix-like DNA-binding domain superfamily/Winged helix DNA-binding domain"/>
    <property type="match status" value="1"/>
</dbReference>
<evidence type="ECO:0000259" key="7">
    <source>
        <dbReference type="PROSITE" id="PS51096"/>
    </source>
</evidence>
<dbReference type="GO" id="GO:0016740">
    <property type="term" value="F:transferase activity"/>
    <property type="evidence" value="ECO:0007669"/>
    <property type="project" value="UniProtKB-KW"/>
</dbReference>
<dbReference type="Pfam" id="PF00158">
    <property type="entry name" value="Sigma54_activat"/>
    <property type="match status" value="1"/>
</dbReference>
<dbReference type="GO" id="GO:0006355">
    <property type="term" value="P:regulation of DNA-templated transcription"/>
    <property type="evidence" value="ECO:0007669"/>
    <property type="project" value="InterPro"/>
</dbReference>
<evidence type="ECO:0000313" key="10">
    <source>
        <dbReference type="Proteomes" id="UP000288388"/>
    </source>
</evidence>
<dbReference type="PROSITE" id="PS51372">
    <property type="entry name" value="PRD_2"/>
    <property type="match status" value="2"/>
</dbReference>
<dbReference type="CDD" id="cd00009">
    <property type="entry name" value="AAA"/>
    <property type="match status" value="1"/>
</dbReference>
<dbReference type="GO" id="GO:0005524">
    <property type="term" value="F:ATP binding"/>
    <property type="evidence" value="ECO:0007669"/>
    <property type="project" value="UniProtKB-KW"/>
</dbReference>
<dbReference type="SUPFAM" id="SSF52540">
    <property type="entry name" value="P-loop containing nucleoside triphosphate hydrolases"/>
    <property type="match status" value="1"/>
</dbReference>
<name>A0A2N8PS31_ENTAV</name>
<dbReference type="Gene3D" id="3.40.50.300">
    <property type="entry name" value="P-loop containing nucleotide triphosphate hydrolases"/>
    <property type="match status" value="1"/>
</dbReference>
<protein>
    <recommendedName>
        <fullName evidence="1">DNA translocase FtsK</fullName>
    </recommendedName>
</protein>
<dbReference type="PANTHER" id="PTHR32071">
    <property type="entry name" value="TRANSCRIPTIONAL REGULATORY PROTEIN"/>
    <property type="match status" value="1"/>
</dbReference>
<accession>A0A2N8PS31</accession>
<dbReference type="InterPro" id="IPR027417">
    <property type="entry name" value="P-loop_NTPase"/>
</dbReference>
<dbReference type="PANTHER" id="PTHR32071:SF38">
    <property type="entry name" value="PSP OPERON TRANSCRIPTIONAL ACTIVATOR"/>
    <property type="match status" value="1"/>
</dbReference>
<reference evidence="9 10" key="1">
    <citation type="submission" date="2018-12" db="EMBL/GenBank/DDBJ databases">
        <title>A novel vanA-carrying plasmid in a clinical isolate of Enterococcus avium.</title>
        <authorList>
            <person name="Bernasconi O.J."/>
            <person name="Luzzaro F."/>
            <person name="Endimiani A."/>
        </authorList>
    </citation>
    <scope>NUCLEOTIDE SEQUENCE [LARGE SCALE GENOMIC DNA]</scope>
    <source>
        <strain evidence="9 10">LC0559/18</strain>
    </source>
</reference>
<dbReference type="InterPro" id="IPR025662">
    <property type="entry name" value="Sigma_54_int_dom_ATP-bd_1"/>
</dbReference>
<evidence type="ECO:0000256" key="1">
    <source>
        <dbReference type="ARBA" id="ARBA00020887"/>
    </source>
</evidence>
<dbReference type="PROSITE" id="PS00676">
    <property type="entry name" value="SIGMA54_INTERACT_2"/>
    <property type="match status" value="1"/>
</dbReference>
<evidence type="ECO:0000256" key="5">
    <source>
        <dbReference type="ARBA" id="ARBA00023125"/>
    </source>
</evidence>
<dbReference type="PROSITE" id="PS51096">
    <property type="entry name" value="PTS_EIIA_TYPE_4"/>
    <property type="match status" value="1"/>
</dbReference>
<dbReference type="InterPro" id="IPR036634">
    <property type="entry name" value="PRD_sf"/>
</dbReference>
<dbReference type="PROSITE" id="PS50045">
    <property type="entry name" value="SIGMA54_INTERACT_4"/>
    <property type="match status" value="1"/>
</dbReference>
<dbReference type="InterPro" id="IPR025943">
    <property type="entry name" value="Sigma_54_int_dom_ATP-bd_2"/>
</dbReference>
<evidence type="ECO:0000256" key="3">
    <source>
        <dbReference type="ARBA" id="ARBA00022741"/>
    </source>
</evidence>
<dbReference type="EMBL" id="RYZS01000002">
    <property type="protein sequence ID" value="RVU93037.1"/>
    <property type="molecule type" value="Genomic_DNA"/>
</dbReference>
<dbReference type="Gene3D" id="3.40.50.510">
    <property type="entry name" value="Phosphotransferase system, mannose-type IIA component"/>
    <property type="match status" value="1"/>
</dbReference>
<keyword evidence="5" id="KW-0238">DNA-binding</keyword>
<dbReference type="InterPro" id="IPR011608">
    <property type="entry name" value="PRD"/>
</dbReference>
<dbReference type="InterPro" id="IPR036390">
    <property type="entry name" value="WH_DNA-bd_sf"/>
</dbReference>
<feature type="domain" description="PRD" evidence="8">
    <location>
        <begin position="814"/>
        <end position="920"/>
    </location>
</feature>
<proteinExistence type="predicted"/>
<dbReference type="Proteomes" id="UP000288388">
    <property type="component" value="Unassembled WGS sequence"/>
</dbReference>
<evidence type="ECO:0000259" key="6">
    <source>
        <dbReference type="PROSITE" id="PS50045"/>
    </source>
</evidence>
<gene>
    <name evidence="9" type="ORF">EK398_21525</name>
</gene>
<dbReference type="SUPFAM" id="SSF53062">
    <property type="entry name" value="PTS system fructose IIA component-like"/>
    <property type="match status" value="1"/>
</dbReference>
<evidence type="ECO:0000259" key="8">
    <source>
        <dbReference type="PROSITE" id="PS51372"/>
    </source>
</evidence>
<dbReference type="SUPFAM" id="SSF46785">
    <property type="entry name" value="Winged helix' DNA-binding domain"/>
    <property type="match status" value="1"/>
</dbReference>
<dbReference type="Pfam" id="PF03610">
    <property type="entry name" value="EIIA-man"/>
    <property type="match status" value="1"/>
</dbReference>
<dbReference type="GO" id="GO:0009401">
    <property type="term" value="P:phosphoenolpyruvate-dependent sugar phosphotransferase system"/>
    <property type="evidence" value="ECO:0007669"/>
    <property type="project" value="InterPro"/>
</dbReference>
<feature type="domain" description="PTS EIIA type-4" evidence="7">
    <location>
        <begin position="558"/>
        <end position="702"/>
    </location>
</feature>
<feature type="domain" description="Sigma-54 factor interaction" evidence="6">
    <location>
        <begin position="105"/>
        <end position="339"/>
    </location>
</feature>
<dbReference type="PROSITE" id="PS00675">
    <property type="entry name" value="SIGMA54_INTERACT_1"/>
    <property type="match status" value="1"/>
</dbReference>
<dbReference type="GO" id="GO:0016020">
    <property type="term" value="C:membrane"/>
    <property type="evidence" value="ECO:0007669"/>
    <property type="project" value="InterPro"/>
</dbReference>
<dbReference type="SMART" id="SM00382">
    <property type="entry name" value="AAA"/>
    <property type="match status" value="1"/>
</dbReference>
<dbReference type="AlphaFoldDB" id="A0A2N8PS31"/>
<dbReference type="Pfam" id="PF00874">
    <property type="entry name" value="PRD"/>
    <property type="match status" value="1"/>
</dbReference>
<dbReference type="InterPro" id="IPR036662">
    <property type="entry name" value="PTS_EIIA_man-typ_sf"/>
</dbReference>